<proteinExistence type="predicted"/>
<evidence type="ECO:0000313" key="1">
    <source>
        <dbReference type="EMBL" id="OBZ77292.1"/>
    </source>
</evidence>
<gene>
    <name evidence="1" type="ORF">A0H81_02067</name>
</gene>
<keyword evidence="2" id="KW-1185">Reference proteome</keyword>
<protein>
    <submittedName>
        <fullName evidence="1">Uncharacterized protein</fullName>
    </submittedName>
</protein>
<comment type="caution">
    <text evidence="1">The sequence shown here is derived from an EMBL/GenBank/DDBJ whole genome shotgun (WGS) entry which is preliminary data.</text>
</comment>
<sequence>MFLRAQIVRSIHRPIKDTIGGSIVGKDSVEHPRWVRPPGLSFGEADIAIAVGFPEQDPIRMPSLPP</sequence>
<reference evidence="1 2" key="1">
    <citation type="submission" date="2016-03" db="EMBL/GenBank/DDBJ databases">
        <title>Whole genome sequencing of Grifola frondosa 9006-11.</title>
        <authorList>
            <person name="Min B."/>
            <person name="Park H."/>
            <person name="Kim J.-G."/>
            <person name="Cho H."/>
            <person name="Oh Y.-L."/>
            <person name="Kong W.-S."/>
            <person name="Choi I.-G."/>
        </authorList>
    </citation>
    <scope>NUCLEOTIDE SEQUENCE [LARGE SCALE GENOMIC DNA]</scope>
    <source>
        <strain evidence="1 2">9006-11</strain>
    </source>
</reference>
<dbReference type="AlphaFoldDB" id="A0A1C7MK96"/>
<accession>A0A1C7MK96</accession>
<dbReference type="EMBL" id="LUGG01000002">
    <property type="protein sequence ID" value="OBZ77292.1"/>
    <property type="molecule type" value="Genomic_DNA"/>
</dbReference>
<name>A0A1C7MK96_GRIFR</name>
<dbReference type="Proteomes" id="UP000092993">
    <property type="component" value="Unassembled WGS sequence"/>
</dbReference>
<evidence type="ECO:0000313" key="2">
    <source>
        <dbReference type="Proteomes" id="UP000092993"/>
    </source>
</evidence>
<organism evidence="1 2">
    <name type="scientific">Grifola frondosa</name>
    <name type="common">Maitake</name>
    <name type="synonym">Polyporus frondosus</name>
    <dbReference type="NCBI Taxonomy" id="5627"/>
    <lineage>
        <taxon>Eukaryota</taxon>
        <taxon>Fungi</taxon>
        <taxon>Dikarya</taxon>
        <taxon>Basidiomycota</taxon>
        <taxon>Agaricomycotina</taxon>
        <taxon>Agaricomycetes</taxon>
        <taxon>Polyporales</taxon>
        <taxon>Grifolaceae</taxon>
        <taxon>Grifola</taxon>
    </lineage>
</organism>